<evidence type="ECO:0008006" key="3">
    <source>
        <dbReference type="Google" id="ProtNLM"/>
    </source>
</evidence>
<evidence type="ECO:0000313" key="1">
    <source>
        <dbReference type="EMBL" id="ARF75683.1"/>
    </source>
</evidence>
<dbReference type="KEGG" id="kab:B7C62_28075"/>
<dbReference type="RefSeq" id="WP_084750257.1">
    <property type="nucleotide sequence ID" value="NZ_CP020563.1"/>
</dbReference>
<reference evidence="1 2" key="1">
    <citation type="submission" date="2017-04" db="EMBL/GenBank/DDBJ databases">
        <title>The complete genome sequence of Streptomyces albolongus YIM 101047, the producer of novel bafilomycins and novel odoriferous sesquiterpenoids.</title>
        <authorList>
            <person name="Yin M."/>
            <person name="Jiang Y."/>
        </authorList>
    </citation>
    <scope>NUCLEOTIDE SEQUENCE [LARGE SCALE GENOMIC DNA]</scope>
    <source>
        <strain evidence="1 2">YIM 101047</strain>
    </source>
</reference>
<sequence>MATSAVPAAIDALLAILRAAPALGGVRVIDGPPGVNFTEKDRIYIGWSPASEQAVEIQQRFASAGARLRDEDAAITCYIETRRGDKDMSLRRSRAFEMLAAVETALRATGAAPAAPTLNGSVLWAELTAGSLVQVQDNGAMSGLVFTVAYRARI</sequence>
<accession>A0ABC8BZB3</accession>
<name>A0ABC8BZB3_9ACTN</name>
<gene>
    <name evidence="1" type="ORF">B7C62_28075</name>
</gene>
<dbReference type="Proteomes" id="UP000192251">
    <property type="component" value="Chromosome"/>
</dbReference>
<proteinExistence type="predicted"/>
<evidence type="ECO:0000313" key="2">
    <source>
        <dbReference type="Proteomes" id="UP000192251"/>
    </source>
</evidence>
<organism evidence="1 2">
    <name type="scientific">Kitasatospora albolonga</name>
    <dbReference type="NCBI Taxonomy" id="68173"/>
    <lineage>
        <taxon>Bacteria</taxon>
        <taxon>Bacillati</taxon>
        <taxon>Actinomycetota</taxon>
        <taxon>Actinomycetes</taxon>
        <taxon>Kitasatosporales</taxon>
        <taxon>Streptomycetaceae</taxon>
        <taxon>Kitasatospora</taxon>
    </lineage>
</organism>
<dbReference type="AlphaFoldDB" id="A0ABC8BZB3"/>
<protein>
    <recommendedName>
        <fullName evidence="3">DUF3168 domain-containing protein</fullName>
    </recommendedName>
</protein>
<dbReference type="EMBL" id="CP020563">
    <property type="protein sequence ID" value="ARF75683.1"/>
    <property type="molecule type" value="Genomic_DNA"/>
</dbReference>
<keyword evidence="2" id="KW-1185">Reference proteome</keyword>